<gene>
    <name evidence="4" type="ORF">FEN17_12050</name>
</gene>
<dbReference type="GO" id="GO:0008714">
    <property type="term" value="F:AMP nucleosidase activity"/>
    <property type="evidence" value="ECO:0007669"/>
    <property type="project" value="UniProtKB-EC"/>
</dbReference>
<dbReference type="Pfam" id="PF03641">
    <property type="entry name" value="Lysine_decarbox"/>
    <property type="match status" value="1"/>
</dbReference>
<dbReference type="OrthoDB" id="9801098at2"/>
<dbReference type="PANTHER" id="PTHR31223:SF70">
    <property type="entry name" value="LOG FAMILY PROTEIN YJL055W"/>
    <property type="match status" value="1"/>
</dbReference>
<comment type="similarity">
    <text evidence="2 3">Belongs to the LOG family.</text>
</comment>
<proteinExistence type="inferred from homology"/>
<dbReference type="InterPro" id="IPR005269">
    <property type="entry name" value="LOG"/>
</dbReference>
<keyword evidence="3" id="KW-0378">Hydrolase</keyword>
<dbReference type="EMBL" id="VCEJ01000004">
    <property type="protein sequence ID" value="TLV00231.1"/>
    <property type="molecule type" value="Genomic_DNA"/>
</dbReference>
<dbReference type="AlphaFoldDB" id="A0A5R9KVG3"/>
<dbReference type="GO" id="GO:0005829">
    <property type="term" value="C:cytosol"/>
    <property type="evidence" value="ECO:0007669"/>
    <property type="project" value="TreeGrafter"/>
</dbReference>
<evidence type="ECO:0000313" key="5">
    <source>
        <dbReference type="Proteomes" id="UP000306402"/>
    </source>
</evidence>
<reference evidence="4 5" key="1">
    <citation type="submission" date="2019-05" db="EMBL/GenBank/DDBJ databases">
        <authorList>
            <person name="Qu J.-H."/>
        </authorList>
    </citation>
    <scope>NUCLEOTIDE SEQUENCE [LARGE SCALE GENOMIC DNA]</scope>
    <source>
        <strain evidence="4 5">T17</strain>
    </source>
</reference>
<evidence type="ECO:0000313" key="4">
    <source>
        <dbReference type="EMBL" id="TLV00231.1"/>
    </source>
</evidence>
<comment type="catalytic activity">
    <reaction evidence="1">
        <text>AMP + H2O = D-ribose 5-phosphate + adenine</text>
        <dbReference type="Rhea" id="RHEA:20129"/>
        <dbReference type="ChEBI" id="CHEBI:15377"/>
        <dbReference type="ChEBI" id="CHEBI:16708"/>
        <dbReference type="ChEBI" id="CHEBI:78346"/>
        <dbReference type="ChEBI" id="CHEBI:456215"/>
        <dbReference type="EC" id="3.2.2.4"/>
    </reaction>
</comment>
<name>A0A5R9KVG3_9BACT</name>
<dbReference type="SUPFAM" id="SSF102405">
    <property type="entry name" value="MCP/YpsA-like"/>
    <property type="match status" value="1"/>
</dbReference>
<keyword evidence="5" id="KW-1185">Reference proteome</keyword>
<accession>A0A5R9KVG3</accession>
<evidence type="ECO:0000256" key="2">
    <source>
        <dbReference type="ARBA" id="ARBA00006763"/>
    </source>
</evidence>
<dbReference type="NCBIfam" id="TIGR00730">
    <property type="entry name" value="Rossman fold protein, TIGR00730 family"/>
    <property type="match status" value="1"/>
</dbReference>
<organism evidence="4 5">
    <name type="scientific">Dyadobacter luticola</name>
    <dbReference type="NCBI Taxonomy" id="1979387"/>
    <lineage>
        <taxon>Bacteria</taxon>
        <taxon>Pseudomonadati</taxon>
        <taxon>Bacteroidota</taxon>
        <taxon>Cytophagia</taxon>
        <taxon>Cytophagales</taxon>
        <taxon>Spirosomataceae</taxon>
        <taxon>Dyadobacter</taxon>
    </lineage>
</organism>
<dbReference type="EC" id="3.2.2.n1" evidence="3"/>
<dbReference type="Proteomes" id="UP000306402">
    <property type="component" value="Unassembled WGS sequence"/>
</dbReference>
<sequence length="198" mass="22019">MQSIVVYCGSNPGKKALYSEAAYALGHELAKRSIKLIYGGGNMGLMGRVADGAMDHGGFVTGIIPNFLSKLENAHKTLSELHFVETMHERKAKMVSMSDGVIALPGGYGTFDELFEILTWSQLRIFHGPVGLLNVNGYYDLLLAQLDKMVEEGFMHPDNRKLLLVDENPDALLEKMEIYRKENPGNKPLDRSLYVDNN</sequence>
<dbReference type="InterPro" id="IPR031100">
    <property type="entry name" value="LOG_fam"/>
</dbReference>
<dbReference type="RefSeq" id="WP_138365611.1">
    <property type="nucleotide sequence ID" value="NZ_VCEJ01000004.1"/>
</dbReference>
<dbReference type="Gene3D" id="3.40.50.450">
    <property type="match status" value="1"/>
</dbReference>
<keyword evidence="3" id="KW-0203">Cytokinin biosynthesis</keyword>
<evidence type="ECO:0000256" key="3">
    <source>
        <dbReference type="RuleBase" id="RU363015"/>
    </source>
</evidence>
<dbReference type="GO" id="GO:0009691">
    <property type="term" value="P:cytokinin biosynthetic process"/>
    <property type="evidence" value="ECO:0007669"/>
    <property type="project" value="UniProtKB-UniRule"/>
</dbReference>
<dbReference type="PANTHER" id="PTHR31223">
    <property type="entry name" value="LOG FAMILY PROTEIN YJL055W"/>
    <property type="match status" value="1"/>
</dbReference>
<comment type="caution">
    <text evidence="4">The sequence shown here is derived from an EMBL/GenBank/DDBJ whole genome shotgun (WGS) entry which is preliminary data.</text>
</comment>
<protein>
    <recommendedName>
        <fullName evidence="3">Cytokinin riboside 5'-monophosphate phosphoribohydrolase</fullName>
        <ecNumber evidence="3">3.2.2.n1</ecNumber>
    </recommendedName>
</protein>
<evidence type="ECO:0000256" key="1">
    <source>
        <dbReference type="ARBA" id="ARBA00000274"/>
    </source>
</evidence>